<evidence type="ECO:0000313" key="3">
    <source>
        <dbReference type="Proteomes" id="UP001607157"/>
    </source>
</evidence>
<comment type="caution">
    <text evidence="2">The sequence shown here is derived from an EMBL/GenBank/DDBJ whole genome shotgun (WGS) entry which is preliminary data.</text>
</comment>
<feature type="transmembrane region" description="Helical" evidence="1">
    <location>
        <begin position="181"/>
        <end position="201"/>
    </location>
</feature>
<dbReference type="Proteomes" id="UP001607157">
    <property type="component" value="Unassembled WGS sequence"/>
</dbReference>
<feature type="transmembrane region" description="Helical" evidence="1">
    <location>
        <begin position="284"/>
        <end position="302"/>
    </location>
</feature>
<sequence length="578" mass="61384">MSATSETAVARMTYTLVGAVIGLCAYLLIEIVPDALGAGRLSFWIVSLGLGFFAVLLGLMGPVRLPAAAGAALALALPASLLFLWASFRAETPGDVVEGGYALLAYCYLLSIPVPFIVARLQHHGGWRHYGLLFDAAWELVVRIASAVLFALVVWAVLLLSDQLLQLVGLGVIGDLIALEPAPFVITGAALGLSLAIVFELRDYVSPFLVIQLLRVFLPPLLLVVAIFIAALPLRGLGSLFGQLSAAAILMGVTLAGVTLITTAVHRDDPQSVHGPLMTGAARMLGLLLVVPALLALWAVWLRVDQYGLTPHRVAALVAAGILSIYAIGYAGAVLRQDAWRAALRRINRLMALVTIGVAAAWLTPLLNAERLATASQLARAEAGAAPEDLPLWELAHEWGRAGAEGLAALEETTEPGSPLAERIAAARTSESDWDYRRPARSDESIAGLVPLRPAGAELPDGALDGLPDYERDFIRRACAQRLAGGNPGCVMVVGAFEQEAAEAQVIGFFMVSPAQAVIQSYALVDGALESRSGLRDLSRRSAATARAQTLTDIFEGRFEIAPARRQVLEVDDMRLMP</sequence>
<name>A0ABW7I8M7_9RHOB</name>
<feature type="transmembrane region" description="Helical" evidence="1">
    <location>
        <begin position="12"/>
        <end position="29"/>
    </location>
</feature>
<dbReference type="RefSeq" id="WP_377170254.1">
    <property type="nucleotide sequence ID" value="NZ_JBHTJC010000002.1"/>
</dbReference>
<feature type="transmembrane region" description="Helical" evidence="1">
    <location>
        <begin position="213"/>
        <end position="234"/>
    </location>
</feature>
<proteinExistence type="predicted"/>
<feature type="transmembrane region" description="Helical" evidence="1">
    <location>
        <begin position="347"/>
        <end position="367"/>
    </location>
</feature>
<feature type="transmembrane region" description="Helical" evidence="1">
    <location>
        <begin position="240"/>
        <end position="263"/>
    </location>
</feature>
<feature type="transmembrane region" description="Helical" evidence="1">
    <location>
        <begin position="41"/>
        <end position="60"/>
    </location>
</feature>
<keyword evidence="1" id="KW-0472">Membrane</keyword>
<evidence type="ECO:0000313" key="2">
    <source>
        <dbReference type="EMBL" id="MFH0254254.1"/>
    </source>
</evidence>
<feature type="transmembrane region" description="Helical" evidence="1">
    <location>
        <begin position="314"/>
        <end position="335"/>
    </location>
</feature>
<dbReference type="EMBL" id="JBIHMM010000002">
    <property type="protein sequence ID" value="MFH0254254.1"/>
    <property type="molecule type" value="Genomic_DNA"/>
</dbReference>
<organism evidence="2 3">
    <name type="scientific">Roseovarius aquimarinus</name>
    <dbReference type="NCBI Taxonomy" id="1229156"/>
    <lineage>
        <taxon>Bacteria</taxon>
        <taxon>Pseudomonadati</taxon>
        <taxon>Pseudomonadota</taxon>
        <taxon>Alphaproteobacteria</taxon>
        <taxon>Rhodobacterales</taxon>
        <taxon>Roseobacteraceae</taxon>
        <taxon>Roseovarius</taxon>
    </lineage>
</organism>
<evidence type="ECO:0000256" key="1">
    <source>
        <dbReference type="SAM" id="Phobius"/>
    </source>
</evidence>
<evidence type="ECO:0008006" key="4">
    <source>
        <dbReference type="Google" id="ProtNLM"/>
    </source>
</evidence>
<keyword evidence="1" id="KW-1133">Transmembrane helix</keyword>
<feature type="transmembrane region" description="Helical" evidence="1">
    <location>
        <begin position="140"/>
        <end position="161"/>
    </location>
</feature>
<keyword evidence="3" id="KW-1185">Reference proteome</keyword>
<accession>A0ABW7I8M7</accession>
<reference evidence="2 3" key="1">
    <citation type="submission" date="2024-10" db="EMBL/GenBank/DDBJ databases">
        <authorList>
            <person name="Yang X.-N."/>
        </authorList>
    </citation>
    <scope>NUCLEOTIDE SEQUENCE [LARGE SCALE GENOMIC DNA]</scope>
    <source>
        <strain evidence="2 3">CAU 1059</strain>
    </source>
</reference>
<protein>
    <recommendedName>
        <fullName evidence="4">DUF4153 domain-containing protein</fullName>
    </recommendedName>
</protein>
<feature type="transmembrane region" description="Helical" evidence="1">
    <location>
        <begin position="100"/>
        <end position="119"/>
    </location>
</feature>
<feature type="transmembrane region" description="Helical" evidence="1">
    <location>
        <begin position="67"/>
        <end position="88"/>
    </location>
</feature>
<gene>
    <name evidence="2" type="ORF">ACGRVM_10135</name>
</gene>
<keyword evidence="1" id="KW-0812">Transmembrane</keyword>